<proteinExistence type="predicted"/>
<accession>A0ABU6QK44</accession>
<evidence type="ECO:0000256" key="1">
    <source>
        <dbReference type="SAM" id="MobiDB-lite"/>
    </source>
</evidence>
<gene>
    <name evidence="3" type="ORF">PIB30_056573</name>
</gene>
<evidence type="ECO:0000256" key="2">
    <source>
        <dbReference type="SAM" id="SignalP"/>
    </source>
</evidence>
<sequence length="109" mass="11865">MCDSSGRYFLSLIVVVVYASPTIQDASKTHKRNNVAFGIDVEIVKRSSLTLLFITPGTEEDATTDGDGGQKPKGEEKEEEALAWATAAWVEGVGEKERVLGLEFHPLVL</sequence>
<feature type="signal peptide" evidence="2">
    <location>
        <begin position="1"/>
        <end position="19"/>
    </location>
</feature>
<keyword evidence="4" id="KW-1185">Reference proteome</keyword>
<evidence type="ECO:0000313" key="4">
    <source>
        <dbReference type="Proteomes" id="UP001341840"/>
    </source>
</evidence>
<dbReference type="EMBL" id="JASCZI010000454">
    <property type="protein sequence ID" value="MED6111898.1"/>
    <property type="molecule type" value="Genomic_DNA"/>
</dbReference>
<feature type="chain" id="PRO_5046080311" evidence="2">
    <location>
        <begin position="20"/>
        <end position="109"/>
    </location>
</feature>
<organism evidence="3 4">
    <name type="scientific">Stylosanthes scabra</name>
    <dbReference type="NCBI Taxonomy" id="79078"/>
    <lineage>
        <taxon>Eukaryota</taxon>
        <taxon>Viridiplantae</taxon>
        <taxon>Streptophyta</taxon>
        <taxon>Embryophyta</taxon>
        <taxon>Tracheophyta</taxon>
        <taxon>Spermatophyta</taxon>
        <taxon>Magnoliopsida</taxon>
        <taxon>eudicotyledons</taxon>
        <taxon>Gunneridae</taxon>
        <taxon>Pentapetalae</taxon>
        <taxon>rosids</taxon>
        <taxon>fabids</taxon>
        <taxon>Fabales</taxon>
        <taxon>Fabaceae</taxon>
        <taxon>Papilionoideae</taxon>
        <taxon>50 kb inversion clade</taxon>
        <taxon>dalbergioids sensu lato</taxon>
        <taxon>Dalbergieae</taxon>
        <taxon>Pterocarpus clade</taxon>
        <taxon>Stylosanthes</taxon>
    </lineage>
</organism>
<name>A0ABU6QK44_9FABA</name>
<keyword evidence="2" id="KW-0732">Signal</keyword>
<comment type="caution">
    <text evidence="3">The sequence shown here is derived from an EMBL/GenBank/DDBJ whole genome shotgun (WGS) entry which is preliminary data.</text>
</comment>
<dbReference type="Proteomes" id="UP001341840">
    <property type="component" value="Unassembled WGS sequence"/>
</dbReference>
<protein>
    <submittedName>
        <fullName evidence="3">Uncharacterized protein</fullName>
    </submittedName>
</protein>
<evidence type="ECO:0000313" key="3">
    <source>
        <dbReference type="EMBL" id="MED6111898.1"/>
    </source>
</evidence>
<reference evidence="3 4" key="1">
    <citation type="journal article" date="2023" name="Plants (Basel)">
        <title>Bridging the Gap: Combining Genomics and Transcriptomics Approaches to Understand Stylosanthes scabra, an Orphan Legume from the Brazilian Caatinga.</title>
        <authorList>
            <person name="Ferreira-Neto J.R.C."/>
            <person name="da Silva M.D."/>
            <person name="Binneck E."/>
            <person name="de Melo N.F."/>
            <person name="da Silva R.H."/>
            <person name="de Melo A.L.T.M."/>
            <person name="Pandolfi V."/>
            <person name="Bustamante F.O."/>
            <person name="Brasileiro-Vidal A.C."/>
            <person name="Benko-Iseppon A.M."/>
        </authorList>
    </citation>
    <scope>NUCLEOTIDE SEQUENCE [LARGE SCALE GENOMIC DNA]</scope>
    <source>
        <tissue evidence="3">Leaves</tissue>
    </source>
</reference>
<feature type="region of interest" description="Disordered" evidence="1">
    <location>
        <begin position="56"/>
        <end position="78"/>
    </location>
</feature>